<proteinExistence type="inferred from homology"/>
<dbReference type="HAMAP" id="MF_01367">
    <property type="entry name" value="Ribosomal_uL14"/>
    <property type="match status" value="1"/>
</dbReference>
<dbReference type="Gene3D" id="2.40.150.20">
    <property type="entry name" value="Ribosomal protein L14"/>
    <property type="match status" value="1"/>
</dbReference>
<dbReference type="EMBL" id="PFSC01000127">
    <property type="protein sequence ID" value="PJC30755.1"/>
    <property type="molecule type" value="Genomic_DNA"/>
</dbReference>
<comment type="function">
    <text evidence="3 5">Binds to 23S rRNA. Forms part of two intersubunit bridges in the 70S ribosome.</text>
</comment>
<reference evidence="7" key="1">
    <citation type="submission" date="2017-09" db="EMBL/GenBank/DDBJ databases">
        <title>Depth-based differentiation of microbial function through sediment-hosted aquifers and enrichment of novel symbionts in the deep terrestrial subsurface.</title>
        <authorList>
            <person name="Probst A.J."/>
            <person name="Ladd B."/>
            <person name="Jarett J.K."/>
            <person name="Geller-Mcgrath D.E."/>
            <person name="Sieber C.M.K."/>
            <person name="Emerson J.B."/>
            <person name="Anantharaman K."/>
            <person name="Thomas B.C."/>
            <person name="Malmstrom R."/>
            <person name="Stieglmeier M."/>
            <person name="Klingl A."/>
            <person name="Woyke T."/>
            <person name="Ryan C.M."/>
            <person name="Banfield J.F."/>
        </authorList>
    </citation>
    <scope>NUCLEOTIDE SEQUENCE [LARGE SCALE GENOMIC DNA]</scope>
</reference>
<dbReference type="PANTHER" id="PTHR11761">
    <property type="entry name" value="50S/60S RIBOSOMAL PROTEIN L14/L23"/>
    <property type="match status" value="1"/>
</dbReference>
<keyword evidence="1 3" id="KW-0689">Ribosomal protein</keyword>
<evidence type="ECO:0000313" key="6">
    <source>
        <dbReference type="EMBL" id="PJC30755.1"/>
    </source>
</evidence>
<dbReference type="Pfam" id="PF00238">
    <property type="entry name" value="Ribosomal_L14"/>
    <property type="match status" value="1"/>
</dbReference>
<protein>
    <recommendedName>
        <fullName evidence="3">Large ribosomal subunit protein uL14</fullName>
    </recommendedName>
</protein>
<dbReference type="Proteomes" id="UP000231383">
    <property type="component" value="Unassembled WGS sequence"/>
</dbReference>
<dbReference type="SMART" id="SM01374">
    <property type="entry name" value="Ribosomal_L14"/>
    <property type="match status" value="1"/>
</dbReference>
<evidence type="ECO:0000256" key="1">
    <source>
        <dbReference type="ARBA" id="ARBA00022980"/>
    </source>
</evidence>
<dbReference type="InterPro" id="IPR000218">
    <property type="entry name" value="Ribosomal_uL14"/>
</dbReference>
<dbReference type="PANTHER" id="PTHR11761:SF3">
    <property type="entry name" value="LARGE RIBOSOMAL SUBUNIT PROTEIN UL14M"/>
    <property type="match status" value="1"/>
</dbReference>
<dbReference type="GO" id="GO:0006412">
    <property type="term" value="P:translation"/>
    <property type="evidence" value="ECO:0007669"/>
    <property type="project" value="UniProtKB-UniRule"/>
</dbReference>
<accession>A0A2M8EXI4</accession>
<dbReference type="InterPro" id="IPR005745">
    <property type="entry name" value="Ribosomal_uL14_bac-type"/>
</dbReference>
<evidence type="ECO:0000256" key="4">
    <source>
        <dbReference type="RuleBase" id="RU003949"/>
    </source>
</evidence>
<evidence type="ECO:0000256" key="5">
    <source>
        <dbReference type="RuleBase" id="RU003950"/>
    </source>
</evidence>
<gene>
    <name evidence="3" type="primary">rplN</name>
    <name evidence="6" type="ORF">CO051_05010</name>
</gene>
<evidence type="ECO:0000256" key="3">
    <source>
        <dbReference type="HAMAP-Rule" id="MF_01367"/>
    </source>
</evidence>
<dbReference type="CDD" id="cd00337">
    <property type="entry name" value="Ribosomal_uL14"/>
    <property type="match status" value="1"/>
</dbReference>
<dbReference type="AlphaFoldDB" id="A0A2M8EXI4"/>
<dbReference type="GO" id="GO:0070180">
    <property type="term" value="F:large ribosomal subunit rRNA binding"/>
    <property type="evidence" value="ECO:0007669"/>
    <property type="project" value="TreeGrafter"/>
</dbReference>
<sequence length="124" mass="13641">MLQKESLLNVADNSGAKKIKLIGIPKNGNRRIVYLGEVFTGAVKQAAPHGQIKNGEIVRAVIVRTKKEVKRADGSYIRFDENACVVLEGNDTQDPKGTRIFGPIAKELKDEGYNKIASLAEEIY</sequence>
<comment type="similarity">
    <text evidence="3 4">Belongs to the universal ribosomal protein uL14 family.</text>
</comment>
<comment type="subunit">
    <text evidence="3">Part of the 50S ribosomal subunit. Forms a cluster with proteins L3 and L19. In the 70S ribosome, L14 and L19 interact and together make contacts with the 16S rRNA in bridges B5 and B8.</text>
</comment>
<dbReference type="PROSITE" id="PS00049">
    <property type="entry name" value="RIBOSOMAL_L14"/>
    <property type="match status" value="1"/>
</dbReference>
<name>A0A2M8EXI4_9BACT</name>
<evidence type="ECO:0000313" key="7">
    <source>
        <dbReference type="Proteomes" id="UP000231383"/>
    </source>
</evidence>
<dbReference type="GO" id="GO:0003735">
    <property type="term" value="F:structural constituent of ribosome"/>
    <property type="evidence" value="ECO:0007669"/>
    <property type="project" value="InterPro"/>
</dbReference>
<dbReference type="InterPro" id="IPR019972">
    <property type="entry name" value="Ribosomal_uL14_CS"/>
</dbReference>
<organism evidence="6 7">
    <name type="scientific">Candidatus Roizmanbacteria bacterium CG_4_9_14_0_2_um_filter_39_13</name>
    <dbReference type="NCBI Taxonomy" id="1974839"/>
    <lineage>
        <taxon>Bacteria</taxon>
        <taxon>Candidatus Roizmaniibacteriota</taxon>
    </lineage>
</organism>
<evidence type="ECO:0000256" key="2">
    <source>
        <dbReference type="ARBA" id="ARBA00023274"/>
    </source>
</evidence>
<dbReference type="SUPFAM" id="SSF50193">
    <property type="entry name" value="Ribosomal protein L14"/>
    <property type="match status" value="1"/>
</dbReference>
<dbReference type="NCBIfam" id="TIGR01067">
    <property type="entry name" value="rplN_bact"/>
    <property type="match status" value="1"/>
</dbReference>
<keyword evidence="3 5" id="KW-0699">rRNA-binding</keyword>
<dbReference type="InterPro" id="IPR036853">
    <property type="entry name" value="Ribosomal_uL14_sf"/>
</dbReference>
<comment type="caution">
    <text evidence="6">The sequence shown here is derived from an EMBL/GenBank/DDBJ whole genome shotgun (WGS) entry which is preliminary data.</text>
</comment>
<keyword evidence="3 5" id="KW-0694">RNA-binding</keyword>
<dbReference type="GO" id="GO:0022625">
    <property type="term" value="C:cytosolic large ribosomal subunit"/>
    <property type="evidence" value="ECO:0007669"/>
    <property type="project" value="TreeGrafter"/>
</dbReference>
<keyword evidence="2 3" id="KW-0687">Ribonucleoprotein</keyword>